<accession>A0A4U0FB39</accession>
<dbReference type="AlphaFoldDB" id="A0A4U0FB39"/>
<evidence type="ECO:0000256" key="1">
    <source>
        <dbReference type="SAM" id="MobiDB-lite"/>
    </source>
</evidence>
<feature type="compositionally biased region" description="Low complexity" evidence="1">
    <location>
        <begin position="29"/>
        <end position="57"/>
    </location>
</feature>
<evidence type="ECO:0000313" key="3">
    <source>
        <dbReference type="EMBL" id="TJY41897.1"/>
    </source>
</evidence>
<evidence type="ECO:0000256" key="2">
    <source>
        <dbReference type="SAM" id="SignalP"/>
    </source>
</evidence>
<name>A0A4U0FB39_9BACL</name>
<feature type="signal peptide" evidence="2">
    <location>
        <begin position="1"/>
        <end position="25"/>
    </location>
</feature>
<dbReference type="RefSeq" id="WP_136778032.1">
    <property type="nucleotide sequence ID" value="NZ_SUPK01000005.1"/>
</dbReference>
<dbReference type="Proteomes" id="UP000309673">
    <property type="component" value="Unassembled WGS sequence"/>
</dbReference>
<organism evidence="3 4">
    <name type="scientific">Cohnella pontilimi</name>
    <dbReference type="NCBI Taxonomy" id="2564100"/>
    <lineage>
        <taxon>Bacteria</taxon>
        <taxon>Bacillati</taxon>
        <taxon>Bacillota</taxon>
        <taxon>Bacilli</taxon>
        <taxon>Bacillales</taxon>
        <taxon>Paenibacillaceae</taxon>
        <taxon>Cohnella</taxon>
    </lineage>
</organism>
<sequence length="392" mass="42042">MSKLTVSLMSLILTAGLLSACSSNQDNDPASATVTPSAAPSQPASTTPSSSPASSPAAVPVNVDKLIADYKAIVDLAEAKTDPKAVQQAYRQNFQAQVQAIDEGLAQDAPRIDDNISFVLDHGVSGDMNADQVAEATEKGLNWYFYFQLRDILNKQVLEALKAGKTDEASTLLDQGIRAYTAVLEPFVEKRDGKFHTTMKDTIATAVIPKLQEDVKAGNVADYNVHRQMLDKTLIKAFTLATYNYGEIMPTVDKAELPKEMTEGYFLFLPVYTYLKGGSASDADAVKDAFASGDASKVVPAKIKAALIACNTGKVKEYLETAQQEMKNGKKDESRVHAMEAVMFLSAQETFLGADYAKAASAGEAFLTAVDQGKADEAKQQADTILAALSKL</sequence>
<evidence type="ECO:0000313" key="4">
    <source>
        <dbReference type="Proteomes" id="UP000309673"/>
    </source>
</evidence>
<protein>
    <submittedName>
        <fullName evidence="3">Uncharacterized protein</fullName>
    </submittedName>
</protein>
<dbReference type="OrthoDB" id="2111131at2"/>
<gene>
    <name evidence="3" type="ORF">E5161_11890</name>
</gene>
<feature type="chain" id="PRO_5038575197" evidence="2">
    <location>
        <begin position="26"/>
        <end position="392"/>
    </location>
</feature>
<dbReference type="EMBL" id="SUPK01000005">
    <property type="protein sequence ID" value="TJY41897.1"/>
    <property type="molecule type" value="Genomic_DNA"/>
</dbReference>
<keyword evidence="2" id="KW-0732">Signal</keyword>
<keyword evidence="4" id="KW-1185">Reference proteome</keyword>
<feature type="region of interest" description="Disordered" evidence="1">
    <location>
        <begin position="24"/>
        <end position="57"/>
    </location>
</feature>
<proteinExistence type="predicted"/>
<comment type="caution">
    <text evidence="3">The sequence shown here is derived from an EMBL/GenBank/DDBJ whole genome shotgun (WGS) entry which is preliminary data.</text>
</comment>
<dbReference type="PROSITE" id="PS51257">
    <property type="entry name" value="PROKAR_LIPOPROTEIN"/>
    <property type="match status" value="1"/>
</dbReference>
<reference evidence="3 4" key="1">
    <citation type="submission" date="2019-04" db="EMBL/GenBank/DDBJ databases">
        <title>Cohnella sp. nov., isolated from soil.</title>
        <authorList>
            <person name="Kim W."/>
        </authorList>
    </citation>
    <scope>NUCLEOTIDE SEQUENCE [LARGE SCALE GENOMIC DNA]</scope>
    <source>
        <strain evidence="3 4">CAU 1483</strain>
    </source>
</reference>